<dbReference type="STRING" id="1033810.HLPCO_001747"/>
<dbReference type="SUPFAM" id="SSF55729">
    <property type="entry name" value="Acyl-CoA N-acyltransferases (Nat)"/>
    <property type="match status" value="1"/>
</dbReference>
<evidence type="ECO:0000313" key="1">
    <source>
        <dbReference type="EMBL" id="ERJ12220.1"/>
    </source>
</evidence>
<sequence>MEFNFKQMNIKYALEMKEWYYKDYFFKDRLYLDPYIDQYVSSTNTSKGPMMCEGYAVFLRDKLVGLFEYYNPAGIMTIGLALKPSYIGKGLSVKFIQQGIKDGVK</sequence>
<name>F7Q1Z4_9MOLU</name>
<dbReference type="InterPro" id="IPR016181">
    <property type="entry name" value="Acyl_CoA_acyltransferase"/>
</dbReference>
<gene>
    <name evidence="1" type="ORF">HLPCO_001747</name>
</gene>
<keyword evidence="2" id="KW-1185">Reference proteome</keyword>
<protein>
    <submittedName>
        <fullName evidence="1">Uncharacterized protein</fullName>
    </submittedName>
</protein>
<reference evidence="1 2" key="2">
    <citation type="journal article" date="2013" name="PLoS ONE">
        <title>INDIGO - INtegrated Data Warehouse of MIcrobial GenOmes with Examples from the Red Sea Extremophiles.</title>
        <authorList>
            <person name="Alam I."/>
            <person name="Antunes A."/>
            <person name="Kamau A.A."/>
            <person name="Ba Alawi W."/>
            <person name="Kalkatawi M."/>
            <person name="Stingl U."/>
            <person name="Bajic V.B."/>
        </authorList>
    </citation>
    <scope>NUCLEOTIDE SEQUENCE [LARGE SCALE GENOMIC DNA]</scope>
    <source>
        <strain evidence="1 2">SSD-17B</strain>
    </source>
</reference>
<dbReference type="AlphaFoldDB" id="F7Q1Z4"/>
<dbReference type="Proteomes" id="UP000005707">
    <property type="component" value="Unassembled WGS sequence"/>
</dbReference>
<evidence type="ECO:0000313" key="2">
    <source>
        <dbReference type="Proteomes" id="UP000005707"/>
    </source>
</evidence>
<dbReference type="InParanoid" id="F7Q1Z4"/>
<accession>F7Q1Z4</accession>
<dbReference type="eggNOG" id="ENOG502ZHSG">
    <property type="taxonomic scope" value="Bacteria"/>
</dbReference>
<organism evidence="1 2">
    <name type="scientific">Haloplasma contractile SSD-17B</name>
    <dbReference type="NCBI Taxonomy" id="1033810"/>
    <lineage>
        <taxon>Bacteria</taxon>
        <taxon>Bacillati</taxon>
        <taxon>Mycoplasmatota</taxon>
        <taxon>Mollicutes</taxon>
        <taxon>Haloplasmatales</taxon>
        <taxon>Haloplasmataceae</taxon>
        <taxon>Haloplasma</taxon>
    </lineage>
</organism>
<comment type="caution">
    <text evidence="1">The sequence shown here is derived from an EMBL/GenBank/DDBJ whole genome shotgun (WGS) entry which is preliminary data.</text>
</comment>
<dbReference type="EMBL" id="AFNU02000005">
    <property type="protein sequence ID" value="ERJ12220.1"/>
    <property type="molecule type" value="Genomic_DNA"/>
</dbReference>
<reference evidence="1 2" key="1">
    <citation type="journal article" date="2011" name="J. Bacteriol.">
        <title>Genome sequence of Haloplasma contractile, an unusual contractile bacterium from a deep-sea anoxic brine lake.</title>
        <authorList>
            <person name="Antunes A."/>
            <person name="Alam I."/>
            <person name="El Dorry H."/>
            <person name="Siam R."/>
            <person name="Robertson A."/>
            <person name="Bajic V.B."/>
            <person name="Stingl U."/>
        </authorList>
    </citation>
    <scope>NUCLEOTIDE SEQUENCE [LARGE SCALE GENOMIC DNA]</scope>
    <source>
        <strain evidence="1 2">SSD-17B</strain>
    </source>
</reference>
<proteinExistence type="predicted"/>